<comment type="caution">
    <text evidence="2">The sequence shown here is derived from an EMBL/GenBank/DDBJ whole genome shotgun (WGS) entry which is preliminary data.</text>
</comment>
<name>A0A8X8IHL7_9BACT</name>
<proteinExistence type="predicted"/>
<protein>
    <submittedName>
        <fullName evidence="2">Uncharacterized protein</fullName>
    </submittedName>
</protein>
<keyword evidence="1" id="KW-0472">Membrane</keyword>
<keyword evidence="3" id="KW-1185">Reference proteome</keyword>
<dbReference type="AlphaFoldDB" id="A0A8X8IHL7"/>
<accession>A0A8X8IHL7</accession>
<keyword evidence="1" id="KW-0812">Transmembrane</keyword>
<feature type="transmembrane region" description="Helical" evidence="1">
    <location>
        <begin position="12"/>
        <end position="30"/>
    </location>
</feature>
<reference evidence="2 3" key="1">
    <citation type="submission" date="2016-10" db="EMBL/GenBank/DDBJ databases">
        <authorList>
            <person name="Varghese N."/>
            <person name="Submissions S."/>
        </authorList>
    </citation>
    <scope>NUCLEOTIDE SEQUENCE [LARGE SCALE GENOMIC DNA]</scope>
    <source>
        <strain evidence="2 3">DSM 25353</strain>
    </source>
</reference>
<keyword evidence="1" id="KW-1133">Transmembrane helix</keyword>
<evidence type="ECO:0000256" key="1">
    <source>
        <dbReference type="SAM" id="Phobius"/>
    </source>
</evidence>
<evidence type="ECO:0000313" key="2">
    <source>
        <dbReference type="EMBL" id="SDX40484.1"/>
    </source>
</evidence>
<evidence type="ECO:0000313" key="3">
    <source>
        <dbReference type="Proteomes" id="UP000198711"/>
    </source>
</evidence>
<dbReference type="EMBL" id="FNNO01000015">
    <property type="protein sequence ID" value="SDX40484.1"/>
    <property type="molecule type" value="Genomic_DNA"/>
</dbReference>
<sequence>MKKNLFRKVLKYTLILLFLSFGTLLVHIYLVTRVKPPDNNTLIMARIDIKQPIDQGDADKITNWMYGQKGVDHVFCNTQNGIVIFTFFPIKTSGDAIVANFKKSLHYKAERYLPTQEEMSTGCPVAASGSHKLYNYIKKIL</sequence>
<gene>
    <name evidence="2" type="ORF">SAMN05444410_11528</name>
</gene>
<organism evidence="2 3">
    <name type="scientific">Hydrobacter penzbergensis</name>
    <dbReference type="NCBI Taxonomy" id="1235997"/>
    <lineage>
        <taxon>Bacteria</taxon>
        <taxon>Pseudomonadati</taxon>
        <taxon>Bacteroidota</taxon>
        <taxon>Chitinophagia</taxon>
        <taxon>Chitinophagales</taxon>
        <taxon>Chitinophagaceae</taxon>
        <taxon>Hydrobacter</taxon>
    </lineage>
</organism>
<dbReference type="Proteomes" id="UP000198711">
    <property type="component" value="Unassembled WGS sequence"/>
</dbReference>
<dbReference type="RefSeq" id="WP_139173953.1">
    <property type="nucleotide sequence ID" value="NZ_FNNO01000015.1"/>
</dbReference>